<accession>A0A6B9G5C8</accession>
<evidence type="ECO:0000313" key="1">
    <source>
        <dbReference type="EMBL" id="QGY32268.1"/>
    </source>
</evidence>
<reference evidence="1 2" key="1">
    <citation type="submission" date="2017-11" db="EMBL/GenBank/DDBJ databases">
        <title>Genome sequence of Pantoea cypripedii NE1.</title>
        <authorList>
            <person name="Nascimento F.X."/>
        </authorList>
    </citation>
    <scope>NUCLEOTIDE SEQUENCE [LARGE SCALE GENOMIC DNA]</scope>
    <source>
        <strain evidence="1 2">NE1</strain>
        <plasmid evidence="2">pne1b</plasmid>
    </source>
</reference>
<protein>
    <submittedName>
        <fullName evidence="1">Uncharacterized protein</fullName>
    </submittedName>
</protein>
<dbReference type="AlphaFoldDB" id="A0A6B9G5C8"/>
<organism evidence="1 2">
    <name type="scientific">Pantoea cypripedii</name>
    <name type="common">Pectobacterium cypripedii</name>
    <name type="synonym">Erwinia cypripedii</name>
    <dbReference type="NCBI Taxonomy" id="55209"/>
    <lineage>
        <taxon>Bacteria</taxon>
        <taxon>Pseudomonadati</taxon>
        <taxon>Pseudomonadota</taxon>
        <taxon>Gammaproteobacteria</taxon>
        <taxon>Enterobacterales</taxon>
        <taxon>Erwiniaceae</taxon>
        <taxon>Pantoea</taxon>
    </lineage>
</organism>
<name>A0A6B9G5C8_PANCY</name>
<dbReference type="EMBL" id="CP024770">
    <property type="protein sequence ID" value="QGY32268.1"/>
    <property type="molecule type" value="Genomic_DNA"/>
</dbReference>
<dbReference type="Proteomes" id="UP000502005">
    <property type="component" value="Plasmid pNE1B"/>
</dbReference>
<geneLocation type="plasmid" evidence="2">
    <name>pne1b</name>
</geneLocation>
<proteinExistence type="predicted"/>
<gene>
    <name evidence="1" type="ORF">CUN67_25080</name>
</gene>
<sequence length="68" mass="7577">MVQAAIELGHITGPFPEKNEQTQHKLLFIARKMINNHLVGVSELGVLSSAKKLIPGFELVRDENKARI</sequence>
<keyword evidence="1" id="KW-0614">Plasmid</keyword>
<evidence type="ECO:0000313" key="2">
    <source>
        <dbReference type="Proteomes" id="UP000502005"/>
    </source>
</evidence>